<evidence type="ECO:0000313" key="1">
    <source>
        <dbReference type="EMBL" id="ESE42897.1"/>
    </source>
</evidence>
<dbReference type="RefSeq" id="WP_023265672.1">
    <property type="nucleotide sequence ID" value="NZ_AXZL01000042.1"/>
</dbReference>
<dbReference type="EMBL" id="AXZL01000042">
    <property type="protein sequence ID" value="ESE42897.1"/>
    <property type="molecule type" value="Genomic_DNA"/>
</dbReference>
<organism evidence="1 2">
    <name type="scientific">Shewanella decolorationis S12</name>
    <dbReference type="NCBI Taxonomy" id="1353536"/>
    <lineage>
        <taxon>Bacteria</taxon>
        <taxon>Pseudomonadati</taxon>
        <taxon>Pseudomonadota</taxon>
        <taxon>Gammaproteobacteria</taxon>
        <taxon>Alteromonadales</taxon>
        <taxon>Shewanellaceae</taxon>
        <taxon>Shewanella</taxon>
    </lineage>
</organism>
<dbReference type="InterPro" id="IPR011010">
    <property type="entry name" value="DNA_brk_join_enz"/>
</dbReference>
<sequence>MGKFAKAETQAASVVKALQKNGAIRSLVTAKNYTDALTRVGRFVKEQRLSLRELTPEMAVNYLNIRGEEVGQKTLDQERHAIQCMMQNLTGKLGENEKLRPDPSEHQQILTSRSYTSEQVALVAAAQRETNALSTAIAHAAGLRSHELLTLRRIEERSPSPDAVSRALPEKFSGREGVHYTVKGKGGLVREVVLPAALSERLEERRFETPQRVTDRGVHYGQHYNINGGQKWANSFFQAATRALGW</sequence>
<name>A0ABN0PRZ9_9GAMM</name>
<gene>
    <name evidence="1" type="ORF">SHD_0470</name>
</gene>
<keyword evidence="2" id="KW-1185">Reference proteome</keyword>
<feature type="non-terminal residue" evidence="1">
    <location>
        <position position="246"/>
    </location>
</feature>
<proteinExistence type="predicted"/>
<comment type="caution">
    <text evidence="1">The sequence shown here is derived from an EMBL/GenBank/DDBJ whole genome shotgun (WGS) entry which is preliminary data.</text>
</comment>
<reference evidence="1 2" key="1">
    <citation type="journal article" date="2013" name="Genome Announc.">
        <title>Draft Genome Sequence of Shewanella decolorationis S12, a Dye-Degrading Bacterium Isolated from a Wastewater Treatment Plant.</title>
        <authorList>
            <person name="Xu M."/>
            <person name="Fang Y."/>
            <person name="Liu J."/>
            <person name="Chen X."/>
            <person name="Sun G."/>
            <person name="Guo J."/>
            <person name="Hua Z."/>
            <person name="Tu Q."/>
            <person name="Wu L."/>
            <person name="Zhou J."/>
            <person name="Liu X."/>
        </authorList>
    </citation>
    <scope>NUCLEOTIDE SEQUENCE [LARGE SCALE GENOMIC DNA]</scope>
    <source>
        <strain evidence="1 2">S12</strain>
    </source>
</reference>
<protein>
    <submittedName>
        <fullName evidence="1">Integrase</fullName>
    </submittedName>
</protein>
<dbReference type="Proteomes" id="UP000017548">
    <property type="component" value="Unassembled WGS sequence"/>
</dbReference>
<dbReference type="SUPFAM" id="SSF56349">
    <property type="entry name" value="DNA breaking-rejoining enzymes"/>
    <property type="match status" value="1"/>
</dbReference>
<evidence type="ECO:0000313" key="2">
    <source>
        <dbReference type="Proteomes" id="UP000017548"/>
    </source>
</evidence>
<accession>A0ABN0PRZ9</accession>